<organism evidence="1 2">
    <name type="scientific">Ureibacillus thermophilus</name>
    <dbReference type="NCBI Taxonomy" id="367743"/>
    <lineage>
        <taxon>Bacteria</taxon>
        <taxon>Bacillati</taxon>
        <taxon>Bacillota</taxon>
        <taxon>Bacilli</taxon>
        <taxon>Bacillales</taxon>
        <taxon>Caryophanaceae</taxon>
        <taxon>Ureibacillus</taxon>
    </lineage>
</organism>
<dbReference type="KEGG" id="uth:DKZ56_10250"/>
<keyword evidence="2" id="KW-1185">Reference proteome</keyword>
<evidence type="ECO:0000313" key="2">
    <source>
        <dbReference type="Proteomes" id="UP000291151"/>
    </source>
</evidence>
<proteinExistence type="predicted"/>
<gene>
    <name evidence="1" type="ORF">DKZ56_10250</name>
</gene>
<sequence length="250" mass="30223">MELQQLKQQLEKEMKGTIVHTDIWCLPMHTYEITYQPIEKKTMDILMKILLFSFQKSTFENAEELSDILLVEPLFIEDLMRKMQKNGLLARENKVYQLTEKGKQQFAQGVFEEELDPVTVELLYSPTHSNIFHGDIEEVLDYDDFPDQLYRYMKNEEETLNQEFFINEIQKMYLDSMDESEQEIKSILSLEKVQINDVPCIELIIWNNEKKEFFPRVWNTLLNNWDEFLEKEIFEKEKLEWFEKFQSEIK</sequence>
<protein>
    <submittedName>
        <fullName evidence="1">Uncharacterized protein</fullName>
    </submittedName>
</protein>
<accession>A0A4V1A369</accession>
<dbReference type="EMBL" id="CP036528">
    <property type="protein sequence ID" value="QBK26210.1"/>
    <property type="molecule type" value="Genomic_DNA"/>
</dbReference>
<dbReference type="SUPFAM" id="SSF46785">
    <property type="entry name" value="Winged helix' DNA-binding domain"/>
    <property type="match status" value="1"/>
</dbReference>
<reference evidence="1 2" key="1">
    <citation type="submission" date="2019-02" db="EMBL/GenBank/DDBJ databases">
        <title>Ureibacillus thermophilus.</title>
        <authorList>
            <person name="Sunny J.S."/>
            <person name="Natarajan A."/>
            <person name="Saleena L.M."/>
        </authorList>
    </citation>
    <scope>NUCLEOTIDE SEQUENCE [LARGE SCALE GENOMIC DNA]</scope>
    <source>
        <strain evidence="1 2">LM102</strain>
    </source>
</reference>
<name>A0A4V1A369_9BACL</name>
<evidence type="ECO:0000313" key="1">
    <source>
        <dbReference type="EMBL" id="QBK26210.1"/>
    </source>
</evidence>
<dbReference type="AlphaFoldDB" id="A0A4V1A369"/>
<dbReference type="Proteomes" id="UP000291151">
    <property type="component" value="Chromosome"/>
</dbReference>
<dbReference type="RefSeq" id="WP_208649900.1">
    <property type="nucleotide sequence ID" value="NZ_CP036528.1"/>
</dbReference>
<dbReference type="InterPro" id="IPR036390">
    <property type="entry name" value="WH_DNA-bd_sf"/>
</dbReference>